<dbReference type="InterPro" id="IPR045180">
    <property type="entry name" value="La_dom_prot"/>
</dbReference>
<feature type="compositionally biased region" description="Low complexity" evidence="3">
    <location>
        <begin position="39"/>
        <end position="65"/>
    </location>
</feature>
<feature type="compositionally biased region" description="Basic and acidic residues" evidence="3">
    <location>
        <begin position="1065"/>
        <end position="1076"/>
    </location>
</feature>
<name>F4RYN3_MELLP</name>
<feature type="compositionally biased region" description="Basic and acidic residues" evidence="3">
    <location>
        <begin position="637"/>
        <end position="651"/>
    </location>
</feature>
<evidence type="ECO:0000256" key="2">
    <source>
        <dbReference type="PROSITE-ProRule" id="PRU00332"/>
    </source>
</evidence>
<dbReference type="VEuPathDB" id="FungiDB:MELLADRAFT_91329"/>
<feature type="compositionally biased region" description="Basic and acidic residues" evidence="3">
    <location>
        <begin position="239"/>
        <end position="251"/>
    </location>
</feature>
<proteinExistence type="predicted"/>
<evidence type="ECO:0000313" key="6">
    <source>
        <dbReference type="Proteomes" id="UP000001072"/>
    </source>
</evidence>
<organism evidence="6">
    <name type="scientific">Melampsora larici-populina (strain 98AG31 / pathotype 3-4-7)</name>
    <name type="common">Poplar leaf rust fungus</name>
    <dbReference type="NCBI Taxonomy" id="747676"/>
    <lineage>
        <taxon>Eukaryota</taxon>
        <taxon>Fungi</taxon>
        <taxon>Dikarya</taxon>
        <taxon>Basidiomycota</taxon>
        <taxon>Pucciniomycotina</taxon>
        <taxon>Pucciniomycetes</taxon>
        <taxon>Pucciniales</taxon>
        <taxon>Melampsoraceae</taxon>
        <taxon>Melampsora</taxon>
    </lineage>
</organism>
<dbReference type="EMBL" id="GL883130">
    <property type="protein sequence ID" value="EGG02546.1"/>
    <property type="molecule type" value="Genomic_DNA"/>
</dbReference>
<dbReference type="STRING" id="747676.F4RYN3"/>
<dbReference type="AlphaFoldDB" id="F4RYN3"/>
<feature type="region of interest" description="Disordered" evidence="3">
    <location>
        <begin position="1015"/>
        <end position="1098"/>
    </location>
</feature>
<feature type="compositionally biased region" description="Polar residues" evidence="3">
    <location>
        <begin position="672"/>
        <end position="703"/>
    </location>
</feature>
<dbReference type="CDD" id="cd07323">
    <property type="entry name" value="LAM"/>
    <property type="match status" value="1"/>
</dbReference>
<keyword evidence="6" id="KW-1185">Reference proteome</keyword>
<gene>
    <name evidence="5" type="ORF">MELLADRAFT_91329</name>
</gene>
<dbReference type="PANTHER" id="PTHR22792">
    <property type="entry name" value="LUPUS LA PROTEIN-RELATED"/>
    <property type="match status" value="1"/>
</dbReference>
<dbReference type="SMART" id="SM00715">
    <property type="entry name" value="LA"/>
    <property type="match status" value="1"/>
</dbReference>
<protein>
    <recommendedName>
        <fullName evidence="4">HTH La-type RNA-binding domain-containing protein</fullName>
    </recommendedName>
</protein>
<dbReference type="RefSeq" id="XP_007414235.1">
    <property type="nucleotide sequence ID" value="XM_007414173.1"/>
</dbReference>
<feature type="region of interest" description="Disordered" evidence="3">
    <location>
        <begin position="1"/>
        <end position="68"/>
    </location>
</feature>
<feature type="compositionally biased region" description="Basic and acidic residues" evidence="3">
    <location>
        <begin position="331"/>
        <end position="362"/>
    </location>
</feature>
<evidence type="ECO:0000256" key="1">
    <source>
        <dbReference type="ARBA" id="ARBA00022884"/>
    </source>
</evidence>
<dbReference type="SUPFAM" id="SSF46785">
    <property type="entry name" value="Winged helix' DNA-binding domain"/>
    <property type="match status" value="1"/>
</dbReference>
<dbReference type="PROSITE" id="PS50961">
    <property type="entry name" value="HTH_LA"/>
    <property type="match status" value="1"/>
</dbReference>
<dbReference type="InterPro" id="IPR036390">
    <property type="entry name" value="WH_DNA-bd_sf"/>
</dbReference>
<dbReference type="Proteomes" id="UP000001072">
    <property type="component" value="Unassembled WGS sequence"/>
</dbReference>
<accession>F4RYN3</accession>
<dbReference type="InterPro" id="IPR036388">
    <property type="entry name" value="WH-like_DNA-bd_sf"/>
</dbReference>
<feature type="compositionally biased region" description="Polar residues" evidence="3">
    <location>
        <begin position="272"/>
        <end position="282"/>
    </location>
</feature>
<dbReference type="GO" id="GO:0005829">
    <property type="term" value="C:cytosol"/>
    <property type="evidence" value="ECO:0007669"/>
    <property type="project" value="TreeGrafter"/>
</dbReference>
<feature type="compositionally biased region" description="Low complexity" evidence="3">
    <location>
        <begin position="312"/>
        <end position="323"/>
    </location>
</feature>
<dbReference type="PANTHER" id="PTHR22792:SF132">
    <property type="entry name" value="LA-RELATED PROTEIN 1"/>
    <property type="match status" value="1"/>
</dbReference>
<sequence>MSLQSWADRARGKPASNSVSEPPLASTPPPVDHRVAKGTTTSRSSTTTNTPCFTSTAPSTPASSAQEHHSIARLNQGLECVFILVPDDQTIISQLSLNTHHVDDHDTLGRSLEKSNGHPTLPPLLAHSDPASAKTPLSASVNVWQVRKEEMSKRYHSASHASKKTIKSDAPSVPSSAQPDKHSVLDSLSPTQVAGQLPSLPSIVDTTAWPAPSEENFTSNKMNHSILSPPPAPQEVDDRDLGPRAEPDKKPAHTKKIQWKPIKADITHNAPLPTNHSASMRVQRSHKKDGTQSGSNRSSQSNKHHANGHGSGSKSSRLSGSASNVPTNLERTSKNSLEEFDSSHIHSDSNRHTPHHSTDHGNAHLNLVYPRSLNGSHDYSQGINQVSTNQFCNLNVTSNVIAASTVLPALPNHGSSSADETPSPACSNGPTRKPGFIPRISTTIQPPAMELSAGLADKYIGVPVDFGLTEPLLPTSLRARGQYDLHVNAPQGNVWVNDPLIMSDGTMPVCMTSEDSACSAAMVLDAHSLGKTDSCPRSDPFDNILRGSGDAKLASQTLSSSTELQPANSLIASKPSNPSVVPNALPSTAQDTEDPQPCVDFKAPRFMPDTFDSTQPEKQSGAHHTRRKSWKGTSGSEDGRDAAREPGDRKNSYSRNSPSSARLPKSRDPARSNASRFTSSKYSDTVSNSLPTYSQYSNGTSTHAWKESPPRKQLPGQLSKSGNAARPNFNGSGGKSSGGNRGNAVRSSSNHKSRGYANSERGRGGGPRHAEDSQACYAAPANGHPAPPLSYGSSQYVSHPNSPTSNSTPTMSSCNLASGVMATNYSPSQSNLHSPAHPFYPPVPNTFSGPLSPHGDHACQDASMYYGIHPYYPSSHGSSASMSDAQSSLTSPPPKQAYPVFGNYDRPAPLLAYPYPLDPVQYYVLGQCEYYFSLENLVKDCFLRSHMDNEGWVKIDTISSFNRIKTLSTDQNLIKEVMSLSAYLEVDTERHLVRKKGDWSDWLLPIPPLQPYPSVTEAHPTAFQPSPASDVPVTPSQDLVTSSTDIMSPATTDDSSMQPTLSAENSDRSNSVDHLTRGSSPSEGIADSSLSNLESKDGHRKMMMSALEPLKEELDDPNEEVQELTMSFDPVIIGPSRLASILRLIVPDNRTDPRLAKGQQPGDLAPCDHHSWPLLLCHDSVITTLPHFI</sequence>
<dbReference type="GO" id="GO:0003723">
    <property type="term" value="F:RNA binding"/>
    <property type="evidence" value="ECO:0007669"/>
    <property type="project" value="UniProtKB-UniRule"/>
</dbReference>
<dbReference type="OrthoDB" id="340227at2759"/>
<reference evidence="6" key="1">
    <citation type="journal article" date="2011" name="Proc. Natl. Acad. Sci. U.S.A.">
        <title>Obligate biotrophy features unraveled by the genomic analysis of rust fungi.</title>
        <authorList>
            <person name="Duplessis S."/>
            <person name="Cuomo C.A."/>
            <person name="Lin Y.-C."/>
            <person name="Aerts A."/>
            <person name="Tisserant E."/>
            <person name="Veneault-Fourrey C."/>
            <person name="Joly D.L."/>
            <person name="Hacquard S."/>
            <person name="Amselem J."/>
            <person name="Cantarel B.L."/>
            <person name="Chiu R."/>
            <person name="Coutinho P.M."/>
            <person name="Feau N."/>
            <person name="Field M."/>
            <person name="Frey P."/>
            <person name="Gelhaye E."/>
            <person name="Goldberg J."/>
            <person name="Grabherr M.G."/>
            <person name="Kodira C.D."/>
            <person name="Kohler A."/>
            <person name="Kuees U."/>
            <person name="Lindquist E.A."/>
            <person name="Lucas S.M."/>
            <person name="Mago R."/>
            <person name="Mauceli E."/>
            <person name="Morin E."/>
            <person name="Murat C."/>
            <person name="Pangilinan J.L."/>
            <person name="Park R."/>
            <person name="Pearson M."/>
            <person name="Quesneville H."/>
            <person name="Rouhier N."/>
            <person name="Sakthikumar S."/>
            <person name="Salamov A.A."/>
            <person name="Schmutz J."/>
            <person name="Selles B."/>
            <person name="Shapiro H."/>
            <person name="Tanguay P."/>
            <person name="Tuskan G.A."/>
            <person name="Henrissat B."/>
            <person name="Van de Peer Y."/>
            <person name="Rouze P."/>
            <person name="Ellis J.G."/>
            <person name="Dodds P.N."/>
            <person name="Schein J.E."/>
            <person name="Zhong S."/>
            <person name="Hamelin R.C."/>
            <person name="Grigoriev I.V."/>
            <person name="Szabo L.J."/>
            <person name="Martin F."/>
        </authorList>
    </citation>
    <scope>NUCLEOTIDE SEQUENCE [LARGE SCALE GENOMIC DNA]</scope>
    <source>
        <strain evidence="6">98AG31 / pathotype 3-4-7</strain>
    </source>
</reference>
<feature type="compositionally biased region" description="Polar residues" evidence="3">
    <location>
        <begin position="215"/>
        <end position="226"/>
    </location>
</feature>
<evidence type="ECO:0000313" key="5">
    <source>
        <dbReference type="EMBL" id="EGG02546.1"/>
    </source>
</evidence>
<feature type="region of interest" description="Disordered" evidence="3">
    <location>
        <begin position="204"/>
        <end position="363"/>
    </location>
</feature>
<dbReference type="GO" id="GO:0045727">
    <property type="term" value="P:positive regulation of translation"/>
    <property type="evidence" value="ECO:0007669"/>
    <property type="project" value="TreeGrafter"/>
</dbReference>
<dbReference type="Pfam" id="PF05383">
    <property type="entry name" value="La"/>
    <property type="match status" value="1"/>
</dbReference>
<feature type="compositionally biased region" description="Gly residues" evidence="3">
    <location>
        <begin position="731"/>
        <end position="741"/>
    </location>
</feature>
<feature type="region of interest" description="Disordered" evidence="3">
    <location>
        <begin position="412"/>
        <end position="436"/>
    </location>
</feature>
<feature type="region of interest" description="Disordered" evidence="3">
    <location>
        <begin position="569"/>
        <end position="811"/>
    </location>
</feature>
<feature type="region of interest" description="Disordered" evidence="3">
    <location>
        <begin position="153"/>
        <end position="185"/>
    </location>
</feature>
<dbReference type="eggNOG" id="KOG2590">
    <property type="taxonomic scope" value="Eukaryota"/>
</dbReference>
<dbReference type="HOGENOM" id="CLU_272029_0_0_1"/>
<dbReference type="InterPro" id="IPR006630">
    <property type="entry name" value="La_HTH"/>
</dbReference>
<feature type="compositionally biased region" description="Polar residues" evidence="3">
    <location>
        <begin position="291"/>
        <end position="301"/>
    </location>
</feature>
<feature type="compositionally biased region" description="Polar residues" evidence="3">
    <location>
        <begin position="413"/>
        <end position="430"/>
    </location>
</feature>
<evidence type="ECO:0000259" key="4">
    <source>
        <dbReference type="PROSITE" id="PS50961"/>
    </source>
</evidence>
<evidence type="ECO:0000256" key="3">
    <source>
        <dbReference type="SAM" id="MobiDB-lite"/>
    </source>
</evidence>
<feature type="compositionally biased region" description="Low complexity" evidence="3">
    <location>
        <begin position="798"/>
        <end position="811"/>
    </location>
</feature>
<feature type="compositionally biased region" description="Polar residues" evidence="3">
    <location>
        <begin position="569"/>
        <end position="590"/>
    </location>
</feature>
<feature type="compositionally biased region" description="Polar residues" evidence="3">
    <location>
        <begin position="1077"/>
        <end position="1093"/>
    </location>
</feature>
<keyword evidence="1 2" id="KW-0694">RNA-binding</keyword>
<feature type="compositionally biased region" description="Basic residues" evidence="3">
    <location>
        <begin position="621"/>
        <end position="630"/>
    </location>
</feature>
<dbReference type="GeneID" id="18935872"/>
<dbReference type="GO" id="GO:0010494">
    <property type="term" value="C:cytoplasmic stress granule"/>
    <property type="evidence" value="ECO:0007669"/>
    <property type="project" value="TreeGrafter"/>
</dbReference>
<feature type="compositionally biased region" description="Polar residues" evidence="3">
    <location>
        <begin position="1034"/>
        <end position="1064"/>
    </location>
</feature>
<feature type="compositionally biased region" description="Basic residues" evidence="3">
    <location>
        <begin position="154"/>
        <end position="165"/>
    </location>
</feature>
<dbReference type="Gene3D" id="1.10.10.10">
    <property type="entry name" value="Winged helix-like DNA-binding domain superfamily/Winged helix DNA-binding domain"/>
    <property type="match status" value="1"/>
</dbReference>
<feature type="compositionally biased region" description="Basic and acidic residues" evidence="3">
    <location>
        <begin position="760"/>
        <end position="772"/>
    </location>
</feature>
<dbReference type="InParanoid" id="F4RYN3"/>
<dbReference type="KEGG" id="mlr:MELLADRAFT_91329"/>
<feature type="domain" description="HTH La-type RNA-binding" evidence="4">
    <location>
        <begin position="914"/>
        <end position="1005"/>
    </location>
</feature>